<reference evidence="3 4" key="2">
    <citation type="journal article" date="2021" name="Curr. Genet.">
        <title>Genetic response to nitrogen starvation in the aggressive Eucalyptus foliar pathogen Teratosphaeria destructans.</title>
        <authorList>
            <person name="Havenga M."/>
            <person name="Wingfield B.D."/>
            <person name="Wingfield M.J."/>
            <person name="Dreyer L.L."/>
            <person name="Roets F."/>
            <person name="Aylward J."/>
        </authorList>
    </citation>
    <scope>NUCLEOTIDE SEQUENCE [LARGE SCALE GENOMIC DNA]</scope>
    <source>
        <strain evidence="3">CMW44962</strain>
    </source>
</reference>
<feature type="domain" description="DNA2/NAM7 helicase-like C-terminal" evidence="2">
    <location>
        <begin position="906"/>
        <end position="1129"/>
    </location>
</feature>
<dbReference type="EMBL" id="RIBY02001057">
    <property type="protein sequence ID" value="KAH9833625.1"/>
    <property type="molecule type" value="Genomic_DNA"/>
</dbReference>
<dbReference type="InterPro" id="IPR041679">
    <property type="entry name" value="DNA2/NAM7-like_C"/>
</dbReference>
<evidence type="ECO:0000256" key="1">
    <source>
        <dbReference type="SAM" id="MobiDB-lite"/>
    </source>
</evidence>
<dbReference type="PANTHER" id="PTHR10887">
    <property type="entry name" value="DNA2/NAM7 HELICASE FAMILY"/>
    <property type="match status" value="1"/>
</dbReference>
<dbReference type="InterPro" id="IPR047187">
    <property type="entry name" value="SF1_C_Upf1"/>
</dbReference>
<feature type="region of interest" description="Disordered" evidence="1">
    <location>
        <begin position="681"/>
        <end position="700"/>
    </location>
</feature>
<evidence type="ECO:0000259" key="2">
    <source>
        <dbReference type="Pfam" id="PF13087"/>
    </source>
</evidence>
<dbReference type="Proteomes" id="UP001138500">
    <property type="component" value="Unassembled WGS sequence"/>
</dbReference>
<accession>A0A9W7SVN7</accession>
<feature type="non-terminal residue" evidence="3">
    <location>
        <position position="1"/>
    </location>
</feature>
<dbReference type="InterPro" id="IPR045055">
    <property type="entry name" value="DNA2/NAM7-like"/>
</dbReference>
<dbReference type="OrthoDB" id="6513042at2759"/>
<reference evidence="3 4" key="1">
    <citation type="journal article" date="2018" name="IMA Fungus">
        <title>IMA Genome-F 10: Nine draft genome sequences of Claviceps purpurea s.lat., including C. arundinis, C. humidiphila, and C. cf. spartinae, pseudomolecules for the pitch canker pathogen Fusarium circinatum, draft genome of Davidsoniella eucalypti, Grosmannia galeiformis, Quambalaria eucalypti, and Teratosphaeria destructans.</title>
        <authorList>
            <person name="Wingfield B.D."/>
            <person name="Liu M."/>
            <person name="Nguyen H.D."/>
            <person name="Lane F.A."/>
            <person name="Morgan S.W."/>
            <person name="De Vos L."/>
            <person name="Wilken P.M."/>
            <person name="Duong T.A."/>
            <person name="Aylward J."/>
            <person name="Coetzee M.P."/>
            <person name="Dadej K."/>
            <person name="De Beer Z.W."/>
            <person name="Findlay W."/>
            <person name="Havenga M."/>
            <person name="Kolarik M."/>
            <person name="Menzies J.G."/>
            <person name="Naidoo K."/>
            <person name="Pochopski O."/>
            <person name="Shoukouhi P."/>
            <person name="Santana Q.C."/>
            <person name="Seifert K.A."/>
            <person name="Soal N."/>
            <person name="Steenkamp E.T."/>
            <person name="Tatham C.T."/>
            <person name="van der Nest M.A."/>
            <person name="Wingfield M.J."/>
        </authorList>
    </citation>
    <scope>NUCLEOTIDE SEQUENCE [LARGE SCALE GENOMIC DNA]</scope>
    <source>
        <strain evidence="3">CMW44962</strain>
    </source>
</reference>
<feature type="compositionally biased region" description="Basic and acidic residues" evidence="1">
    <location>
        <begin position="681"/>
        <end position="693"/>
    </location>
</feature>
<dbReference type="Pfam" id="PF13604">
    <property type="entry name" value="AAA_30"/>
    <property type="match status" value="1"/>
</dbReference>
<proteinExistence type="predicted"/>
<evidence type="ECO:0000313" key="3">
    <source>
        <dbReference type="EMBL" id="KAH9833625.1"/>
    </source>
</evidence>
<dbReference type="SUPFAM" id="SSF52540">
    <property type="entry name" value="P-loop containing nucleoside triphosphate hydrolases"/>
    <property type="match status" value="1"/>
</dbReference>
<protein>
    <submittedName>
        <fullName evidence="3">AAA domain</fullName>
    </submittedName>
</protein>
<dbReference type="InterPro" id="IPR027417">
    <property type="entry name" value="P-loop_NTPase"/>
</dbReference>
<sequence length="1165" mass="129981">NLRRKGHCSFGGRPRTFLEYHSLKILHLPAIPPSPHRRSAATRHQNMADEDLSWDFNSTGDGSVSLDGQDIVLSEHLHKLCDGVTRRSITEDTTLVPLYDFQAPDVDNVLLENLTGVCRYSIQCQLLLDGDHGMEPFPPTASLTKHGFHLRLTFNKLLFAPVIRFVCNFVILDKDDPTRAEVLPVALEWHFNDYNGPDSGIRDYRHSPDGVISFTAGPATVEGINIAEGNADLGQDAWEVIKLLRSFVSKEERHEVKIKLNMGSAKAPVIAEMEKIFARLPGGKSSQLPSIGQTEYAAWGSHPNQVHSQYGGMLRPAKLLSGNAKHPMVSLECGDTFSTVKEAGVQLAYAATAAHFEAVEAVKLWASVPHRAKLFSVGYFPVIGVNFRDFPRLGSIKDKITFRLPNQMTAEFRFQATEAPVERGLGALHVDYHGAQRDECRESQGCKFVDALSQTATNSSGSRHSELSPDFANVWAVLVDNVSGLPPHDAFFQITSEPPSFFSNEQTPYLDIEIKPEMISATFAAQLDTIAELQRGKNARWHGVLLNQIHDVLDSVDLTQARDAGAVIPPHERAHADRWLRGFVRWNAEQLAVIDGVKKAKGGVIIVMGPAGTGKTLLQQALAVYFYMLGFHILALAPANSNADHLATELKNMVDRDARKVNPHARIGTDFCFHRLWPGSRDQRRDGGSHDNDEGGNARPHLGSLQELLNGLQEYESQKGTVREHGVVHAVIGAAAAEELVLSVRLRNDNGVSVGDVLNPWDLLRDFLRQYKIPDIRLSLLAKSNVKVLDKYRFAYRACKGHIVGLNRFMITTTTTARSSDMTQNWYEPKSTYGVPRVGVIVFVDEAAKDLESQCWAGVVCDKWAASVSGLVMFGDDKQLRPTNTCSRGTVTFNAFNDRLNIDLPSRLVREGFPVYHLLEQRRMHRAISAFPNRHVYNNKLRDGPGTDAGLDEKLPGLKQVLINIQADHGIRDQSERKAYKYAANDAMARLHWVEVQHGERVRNPATQSICVHEHVDVFFAKIYPSLRDYFRRSGKKLSDNVMVICAYGFALHQYHDRIRHLLRNSEYQPSDMPRVITVDGSQGNEAPIVIFDGSLQRGDERNIGFMSDLGRVNVAITRAKDVLWIIGGSMSLPHSSRHTTTRSLPLLTKYKRMLDALGHVHRFM</sequence>
<dbReference type="Pfam" id="PF13087">
    <property type="entry name" value="AAA_12"/>
    <property type="match status" value="1"/>
</dbReference>
<dbReference type="CDD" id="cd18808">
    <property type="entry name" value="SF1_C_Upf1"/>
    <property type="match status" value="1"/>
</dbReference>
<name>A0A9W7SVN7_9PEZI</name>
<keyword evidence="4" id="KW-1185">Reference proteome</keyword>
<dbReference type="PANTHER" id="PTHR10887:SF495">
    <property type="entry name" value="HELICASE SENATAXIN ISOFORM X1-RELATED"/>
    <property type="match status" value="1"/>
</dbReference>
<evidence type="ECO:0000313" key="4">
    <source>
        <dbReference type="Proteomes" id="UP001138500"/>
    </source>
</evidence>
<organism evidence="3 4">
    <name type="scientific">Teratosphaeria destructans</name>
    <dbReference type="NCBI Taxonomy" id="418781"/>
    <lineage>
        <taxon>Eukaryota</taxon>
        <taxon>Fungi</taxon>
        <taxon>Dikarya</taxon>
        <taxon>Ascomycota</taxon>
        <taxon>Pezizomycotina</taxon>
        <taxon>Dothideomycetes</taxon>
        <taxon>Dothideomycetidae</taxon>
        <taxon>Mycosphaerellales</taxon>
        <taxon>Teratosphaeriaceae</taxon>
        <taxon>Teratosphaeria</taxon>
    </lineage>
</organism>
<dbReference type="AlphaFoldDB" id="A0A9W7SVN7"/>
<dbReference type="Gene3D" id="3.40.50.300">
    <property type="entry name" value="P-loop containing nucleotide triphosphate hydrolases"/>
    <property type="match status" value="2"/>
</dbReference>
<gene>
    <name evidence="3" type="ORF">Tdes44962_MAKER08759</name>
</gene>
<comment type="caution">
    <text evidence="3">The sequence shown here is derived from an EMBL/GenBank/DDBJ whole genome shotgun (WGS) entry which is preliminary data.</text>
</comment>